<keyword evidence="1" id="KW-0472">Membrane</keyword>
<comment type="caution">
    <text evidence="2">The sequence shown here is derived from an EMBL/GenBank/DDBJ whole genome shotgun (WGS) entry which is preliminary data.</text>
</comment>
<evidence type="ECO:0000313" key="2">
    <source>
        <dbReference type="EMBL" id="GES00839.1"/>
    </source>
</evidence>
<sequence>MACGQPHVISRILAVVGRQHDVQGVREMEIEVRAAEEQLWMGVAAEVLGLWLSCVMGKFLYAIAFTK</sequence>
<gene>
    <name evidence="2" type="ORF">Acor_29030</name>
</gene>
<dbReference type="AlphaFoldDB" id="A0A5M3VXG6"/>
<evidence type="ECO:0000313" key="3">
    <source>
        <dbReference type="Proteomes" id="UP000334990"/>
    </source>
</evidence>
<evidence type="ECO:0000256" key="1">
    <source>
        <dbReference type="SAM" id="Phobius"/>
    </source>
</evidence>
<feature type="transmembrane region" description="Helical" evidence="1">
    <location>
        <begin position="39"/>
        <end position="61"/>
    </location>
</feature>
<name>A0A5M3VXG6_9ACTN</name>
<dbReference type="Proteomes" id="UP000334990">
    <property type="component" value="Unassembled WGS sequence"/>
</dbReference>
<organism evidence="2 3">
    <name type="scientific">Acrocarpospora corrugata</name>
    <dbReference type="NCBI Taxonomy" id="35763"/>
    <lineage>
        <taxon>Bacteria</taxon>
        <taxon>Bacillati</taxon>
        <taxon>Actinomycetota</taxon>
        <taxon>Actinomycetes</taxon>
        <taxon>Streptosporangiales</taxon>
        <taxon>Streptosporangiaceae</taxon>
        <taxon>Acrocarpospora</taxon>
    </lineage>
</organism>
<dbReference type="EMBL" id="BLAD01000047">
    <property type="protein sequence ID" value="GES00839.1"/>
    <property type="molecule type" value="Genomic_DNA"/>
</dbReference>
<protein>
    <submittedName>
        <fullName evidence="2">Uncharacterized protein</fullName>
    </submittedName>
</protein>
<reference evidence="2 3" key="1">
    <citation type="submission" date="2019-10" db="EMBL/GenBank/DDBJ databases">
        <title>Whole genome shotgun sequence of Acrocarpospora corrugata NBRC 13972.</title>
        <authorList>
            <person name="Ichikawa N."/>
            <person name="Kimura A."/>
            <person name="Kitahashi Y."/>
            <person name="Komaki H."/>
            <person name="Oguchi A."/>
        </authorList>
    </citation>
    <scope>NUCLEOTIDE SEQUENCE [LARGE SCALE GENOMIC DNA]</scope>
    <source>
        <strain evidence="2 3">NBRC 13972</strain>
    </source>
</reference>
<accession>A0A5M3VXG6</accession>
<proteinExistence type="predicted"/>
<dbReference type="RefSeq" id="WP_170316929.1">
    <property type="nucleotide sequence ID" value="NZ_BAAABN010000047.1"/>
</dbReference>
<keyword evidence="1" id="KW-1133">Transmembrane helix</keyword>
<keyword evidence="3" id="KW-1185">Reference proteome</keyword>
<keyword evidence="1" id="KW-0812">Transmembrane</keyword>